<keyword evidence="5" id="KW-0694">RNA-binding</keyword>
<dbReference type="Proteomes" id="UP000552883">
    <property type="component" value="Unassembled WGS sequence"/>
</dbReference>
<keyword evidence="1" id="KW-0819">tRNA processing</keyword>
<evidence type="ECO:0000256" key="2">
    <source>
        <dbReference type="ARBA" id="ARBA00022722"/>
    </source>
</evidence>
<dbReference type="GO" id="GO:0000049">
    <property type="term" value="F:tRNA binding"/>
    <property type="evidence" value="ECO:0007669"/>
    <property type="project" value="InterPro"/>
</dbReference>
<keyword evidence="7" id="KW-1185">Reference proteome</keyword>
<dbReference type="InterPro" id="IPR020568">
    <property type="entry name" value="Ribosomal_Su5_D2-typ_SF"/>
</dbReference>
<dbReference type="GO" id="GO:0042781">
    <property type="term" value="F:3'-tRNA processing endoribonuclease activity"/>
    <property type="evidence" value="ECO:0007669"/>
    <property type="project" value="TreeGrafter"/>
</dbReference>
<dbReference type="GO" id="GO:0030677">
    <property type="term" value="C:ribonuclease P complex"/>
    <property type="evidence" value="ECO:0007669"/>
    <property type="project" value="TreeGrafter"/>
</dbReference>
<keyword evidence="4 6" id="KW-0378">Hydrolase</keyword>
<name>A0A840X6I1_9MICO</name>
<reference evidence="6 7" key="1">
    <citation type="submission" date="2020-08" db="EMBL/GenBank/DDBJ databases">
        <title>Sequencing the genomes of 1000 actinobacteria strains.</title>
        <authorList>
            <person name="Klenk H.-P."/>
        </authorList>
    </citation>
    <scope>NUCLEOTIDE SEQUENCE [LARGE SCALE GENOMIC DNA]</scope>
    <source>
        <strain evidence="6 7">DSM 23889</strain>
    </source>
</reference>
<evidence type="ECO:0000256" key="3">
    <source>
        <dbReference type="ARBA" id="ARBA00022759"/>
    </source>
</evidence>
<dbReference type="EMBL" id="JACHBS010000001">
    <property type="protein sequence ID" value="MBB5618000.1"/>
    <property type="molecule type" value="Genomic_DNA"/>
</dbReference>
<evidence type="ECO:0000256" key="1">
    <source>
        <dbReference type="ARBA" id="ARBA00022694"/>
    </source>
</evidence>
<accession>A0A840X6I1</accession>
<evidence type="ECO:0000313" key="6">
    <source>
        <dbReference type="EMBL" id="MBB5618000.1"/>
    </source>
</evidence>
<gene>
    <name evidence="6" type="ORF">BJ959_001496</name>
</gene>
<evidence type="ECO:0000256" key="5">
    <source>
        <dbReference type="ARBA" id="ARBA00022884"/>
    </source>
</evidence>
<comment type="caution">
    <text evidence="6">The sequence shown here is derived from an EMBL/GenBank/DDBJ whole genome shotgun (WGS) entry which is preliminary data.</text>
</comment>
<dbReference type="GO" id="GO:0004526">
    <property type="term" value="F:ribonuclease P activity"/>
    <property type="evidence" value="ECO:0007669"/>
    <property type="project" value="UniProtKB-EC"/>
</dbReference>
<dbReference type="SUPFAM" id="SSF54211">
    <property type="entry name" value="Ribosomal protein S5 domain 2-like"/>
    <property type="match status" value="1"/>
</dbReference>
<keyword evidence="3" id="KW-0255">Endonuclease</keyword>
<dbReference type="PANTHER" id="PTHR33992:SF1">
    <property type="entry name" value="RIBONUCLEASE P PROTEIN COMPONENT"/>
    <property type="match status" value="1"/>
</dbReference>
<evidence type="ECO:0000313" key="7">
    <source>
        <dbReference type="Proteomes" id="UP000552883"/>
    </source>
</evidence>
<proteinExistence type="predicted"/>
<evidence type="ECO:0000256" key="4">
    <source>
        <dbReference type="ARBA" id="ARBA00022801"/>
    </source>
</evidence>
<dbReference type="PANTHER" id="PTHR33992">
    <property type="entry name" value="RIBONUCLEASE P PROTEIN COMPONENT"/>
    <property type="match status" value="1"/>
</dbReference>
<sequence>MIVSKQVGNAVVRNRIRRRIQAICAETVRDAAPGQLVVVRALPSAREAEWDTLRAEIGGAVRRAVMAV</sequence>
<protein>
    <submittedName>
        <fullName evidence="6">Ribonuclease P protein component</fullName>
        <ecNumber evidence="6">3.1.26.5</ecNumber>
    </submittedName>
</protein>
<dbReference type="InterPro" id="IPR000100">
    <property type="entry name" value="RNase_P"/>
</dbReference>
<dbReference type="Pfam" id="PF00825">
    <property type="entry name" value="Ribonuclease_P"/>
    <property type="match status" value="1"/>
</dbReference>
<dbReference type="Gene3D" id="3.30.230.10">
    <property type="match status" value="1"/>
</dbReference>
<keyword evidence="2" id="KW-0540">Nuclease</keyword>
<dbReference type="InterPro" id="IPR014721">
    <property type="entry name" value="Ribsml_uS5_D2-typ_fold_subgr"/>
</dbReference>
<dbReference type="AlphaFoldDB" id="A0A840X6I1"/>
<organism evidence="6 7">
    <name type="scientific">Microcella frigidaquae</name>
    <dbReference type="NCBI Taxonomy" id="424758"/>
    <lineage>
        <taxon>Bacteria</taxon>
        <taxon>Bacillati</taxon>
        <taxon>Actinomycetota</taxon>
        <taxon>Actinomycetes</taxon>
        <taxon>Micrococcales</taxon>
        <taxon>Microbacteriaceae</taxon>
        <taxon>Microcella</taxon>
    </lineage>
</organism>
<dbReference type="EC" id="3.1.26.5" evidence="6"/>